<dbReference type="AlphaFoldDB" id="A0AA86PZ72"/>
<sequence>MYTVMIQIAGEEPRYHSSFTSQEGVKQDAFFVVGQLTSSMPVSTYIFIYHSRLMLASSLLLTLRSLAFYPEIQQTKTVKHYSSFSNSPVSPIQSLIRVEPCTYQLVPIYSQIRVIQSRFQKFNSRNTAFHFQVQNSLSLDPFINLHFQVVILPEPNCE</sequence>
<reference evidence="1" key="1">
    <citation type="submission" date="2023-06" db="EMBL/GenBank/DDBJ databases">
        <authorList>
            <person name="Kurt Z."/>
        </authorList>
    </citation>
    <scope>NUCLEOTIDE SEQUENCE</scope>
</reference>
<accession>A0AA86PZ72</accession>
<keyword evidence="3" id="KW-1185">Reference proteome</keyword>
<dbReference type="Proteomes" id="UP001642409">
    <property type="component" value="Unassembled WGS sequence"/>
</dbReference>
<gene>
    <name evidence="1" type="ORF">HINF_LOCUS35261</name>
    <name evidence="2" type="ORF">HINF_LOCUS59121</name>
</gene>
<organism evidence="1">
    <name type="scientific">Hexamita inflata</name>
    <dbReference type="NCBI Taxonomy" id="28002"/>
    <lineage>
        <taxon>Eukaryota</taxon>
        <taxon>Metamonada</taxon>
        <taxon>Diplomonadida</taxon>
        <taxon>Hexamitidae</taxon>
        <taxon>Hexamitinae</taxon>
        <taxon>Hexamita</taxon>
    </lineage>
</organism>
<name>A0AA86PZ72_9EUKA</name>
<evidence type="ECO:0000313" key="3">
    <source>
        <dbReference type="Proteomes" id="UP001642409"/>
    </source>
</evidence>
<protein>
    <submittedName>
        <fullName evidence="2">Hypothetical_protein</fullName>
    </submittedName>
</protein>
<comment type="caution">
    <text evidence="1">The sequence shown here is derived from an EMBL/GenBank/DDBJ whole genome shotgun (WGS) entry which is preliminary data.</text>
</comment>
<reference evidence="2 3" key="2">
    <citation type="submission" date="2024-07" db="EMBL/GenBank/DDBJ databases">
        <authorList>
            <person name="Akdeniz Z."/>
        </authorList>
    </citation>
    <scope>NUCLEOTIDE SEQUENCE [LARGE SCALE GENOMIC DNA]</scope>
</reference>
<evidence type="ECO:0000313" key="1">
    <source>
        <dbReference type="EMBL" id="CAI9947616.1"/>
    </source>
</evidence>
<dbReference type="EMBL" id="CAXDID020000337">
    <property type="protein sequence ID" value="CAL6078891.1"/>
    <property type="molecule type" value="Genomic_DNA"/>
</dbReference>
<dbReference type="EMBL" id="CATOUU010000778">
    <property type="protein sequence ID" value="CAI9947616.1"/>
    <property type="molecule type" value="Genomic_DNA"/>
</dbReference>
<evidence type="ECO:0000313" key="2">
    <source>
        <dbReference type="EMBL" id="CAL6078891.1"/>
    </source>
</evidence>
<proteinExistence type="predicted"/>